<protein>
    <submittedName>
        <fullName evidence="1">Uncharacterized protein</fullName>
    </submittedName>
</protein>
<evidence type="ECO:0000313" key="2">
    <source>
        <dbReference type="Proteomes" id="UP001162992"/>
    </source>
</evidence>
<gene>
    <name evidence="1" type="ORF">O6H91_03G005100</name>
</gene>
<keyword evidence="2" id="KW-1185">Reference proteome</keyword>
<dbReference type="Proteomes" id="UP001162992">
    <property type="component" value="Chromosome 3"/>
</dbReference>
<reference evidence="2" key="1">
    <citation type="journal article" date="2024" name="Proc. Natl. Acad. Sci. U.S.A.">
        <title>Extraordinary preservation of gene collinearity over three hundred million years revealed in homosporous lycophytes.</title>
        <authorList>
            <person name="Li C."/>
            <person name="Wickell D."/>
            <person name="Kuo L.Y."/>
            <person name="Chen X."/>
            <person name="Nie B."/>
            <person name="Liao X."/>
            <person name="Peng D."/>
            <person name="Ji J."/>
            <person name="Jenkins J."/>
            <person name="Williams M."/>
            <person name="Shu S."/>
            <person name="Plott C."/>
            <person name="Barry K."/>
            <person name="Rajasekar S."/>
            <person name="Grimwood J."/>
            <person name="Han X."/>
            <person name="Sun S."/>
            <person name="Hou Z."/>
            <person name="He W."/>
            <person name="Dai G."/>
            <person name="Sun C."/>
            <person name="Schmutz J."/>
            <person name="Leebens-Mack J.H."/>
            <person name="Li F.W."/>
            <person name="Wang L."/>
        </authorList>
    </citation>
    <scope>NUCLEOTIDE SEQUENCE [LARGE SCALE GENOMIC DNA]</scope>
    <source>
        <strain evidence="2">cv. PW_Plant_1</strain>
    </source>
</reference>
<organism evidence="1 2">
    <name type="scientific">Diphasiastrum complanatum</name>
    <name type="common">Issler's clubmoss</name>
    <name type="synonym">Lycopodium complanatum</name>
    <dbReference type="NCBI Taxonomy" id="34168"/>
    <lineage>
        <taxon>Eukaryota</taxon>
        <taxon>Viridiplantae</taxon>
        <taxon>Streptophyta</taxon>
        <taxon>Embryophyta</taxon>
        <taxon>Tracheophyta</taxon>
        <taxon>Lycopodiopsida</taxon>
        <taxon>Lycopodiales</taxon>
        <taxon>Lycopodiaceae</taxon>
        <taxon>Lycopodioideae</taxon>
        <taxon>Diphasiastrum</taxon>
    </lineage>
</organism>
<dbReference type="EMBL" id="CM055094">
    <property type="protein sequence ID" value="KAJ7560896.1"/>
    <property type="molecule type" value="Genomic_DNA"/>
</dbReference>
<proteinExistence type="predicted"/>
<accession>A0ACC2E2Z3</accession>
<evidence type="ECO:0000313" key="1">
    <source>
        <dbReference type="EMBL" id="KAJ7560896.1"/>
    </source>
</evidence>
<comment type="caution">
    <text evidence="1">The sequence shown here is derived from an EMBL/GenBank/DDBJ whole genome shotgun (WGS) entry which is preliminary data.</text>
</comment>
<sequence length="187" mass="20565">MASRMIDTARPFLSSISHFIANPLPIMADLPMSRRSDRLKLRAEQEDGEEQQQSEESFEERLARLQRRVSRGSGKKAERRKARKEGLPSQSAKGKSSSVLLAPVPLQDSVSDGLAVQLGLNAYAERLNGRLAALGLAAVLLVELASGMSFLKYHEPAIIGVQIYTVLAASALFVKYEKEKISIWPTS</sequence>
<name>A0ACC2E2Z3_DIPCM</name>